<evidence type="ECO:0000256" key="18">
    <source>
        <dbReference type="SAM" id="MobiDB-lite"/>
    </source>
</evidence>
<evidence type="ECO:0000256" key="9">
    <source>
        <dbReference type="ARBA" id="ARBA00022632"/>
    </source>
</evidence>
<keyword evidence="12 17" id="KW-0862">Zinc</keyword>
<gene>
    <name evidence="19" type="primary">AC2</name>
</gene>
<evidence type="ECO:0000256" key="2">
    <source>
        <dbReference type="ARBA" id="ARBA00004192"/>
    </source>
</evidence>
<dbReference type="GO" id="GO:0030430">
    <property type="term" value="C:host cell cytoplasm"/>
    <property type="evidence" value="ECO:0007669"/>
    <property type="project" value="UniProtKB-SubCell"/>
</dbReference>
<dbReference type="GO" id="GO:0019028">
    <property type="term" value="C:viral capsid"/>
    <property type="evidence" value="ECO:0007669"/>
    <property type="project" value="InterPro"/>
</dbReference>
<evidence type="ECO:0000256" key="17">
    <source>
        <dbReference type="RuleBase" id="RU363028"/>
    </source>
</evidence>
<keyword evidence="8 17" id="KW-0945">Host-virus interaction</keyword>
<dbReference type="GO" id="GO:0005198">
    <property type="term" value="F:structural molecule activity"/>
    <property type="evidence" value="ECO:0007669"/>
    <property type="project" value="InterPro"/>
</dbReference>
<comment type="domain">
    <text evidence="17">The zinc finger and the transactivation region are involved in PTGS suppression.</text>
</comment>
<evidence type="ECO:0000256" key="5">
    <source>
        <dbReference type="ARBA" id="ARBA00022463"/>
    </source>
</evidence>
<dbReference type="EMBL" id="KP663485">
    <property type="protein sequence ID" value="AJM13613.1"/>
    <property type="molecule type" value="Genomic_DNA"/>
</dbReference>
<feature type="region of interest" description="Disordered" evidence="18">
    <location>
        <begin position="77"/>
        <end position="106"/>
    </location>
</feature>
<evidence type="ECO:0000256" key="15">
    <source>
        <dbReference type="ARBA" id="ARBA00023200"/>
    </source>
</evidence>
<comment type="function">
    <text evidence="17">Strong activator of the late viral genes promoters. Acts as a suppressor of RNA-mediated gene silencing, also known as post-transcriptional gene silencing (PTGS), a mechanism of plant viral defense that limits the accumulation of viral RNAs. Also suppresses the host basal defense by interacting with and inhibiting SNF1 kinase, a key regulator of cell metabolism implicated in innate antiviral defense. Determines pathogenicity.</text>
</comment>
<evidence type="ECO:0000313" key="20">
    <source>
        <dbReference type="Proteomes" id="UP000201565"/>
    </source>
</evidence>
<keyword evidence="5 17" id="KW-0941">Suppressor of RNA silencing</keyword>
<evidence type="ECO:0000256" key="11">
    <source>
        <dbReference type="ARBA" id="ARBA00022771"/>
    </source>
</evidence>
<dbReference type="GO" id="GO:0042025">
    <property type="term" value="C:host cell nucleus"/>
    <property type="evidence" value="ECO:0007669"/>
    <property type="project" value="UniProtKB-SubCell"/>
</dbReference>
<comment type="subunit">
    <text evidence="17">Monomer. Homodimer. Homooligomer. Self-interaction correlates with nuclear localization and efficient activation of transcription.</text>
</comment>
<evidence type="ECO:0000256" key="7">
    <source>
        <dbReference type="ARBA" id="ARBA00022562"/>
    </source>
</evidence>
<organism evidence="19 20">
    <name type="scientific">Asystasia mosaic Madagascar virus</name>
    <dbReference type="NCBI Taxonomy" id="1611435"/>
    <lineage>
        <taxon>Viruses</taxon>
        <taxon>Monodnaviria</taxon>
        <taxon>Shotokuvirae</taxon>
        <taxon>Cressdnaviricota</taxon>
        <taxon>Repensiviricetes</taxon>
        <taxon>Geplafuvirales</taxon>
        <taxon>Geminiviridae</taxon>
        <taxon>Begomovirus</taxon>
        <taxon>Begomovirus asystasiae</taxon>
    </lineage>
</organism>
<comment type="similarity">
    <text evidence="3 17">Belongs to the geminiviridae transcriptional activator protein family.</text>
</comment>
<dbReference type="InterPro" id="IPR000942">
    <property type="entry name" value="Gemini_AL2"/>
</dbReference>
<dbReference type="Proteomes" id="UP000201565">
    <property type="component" value="Genome"/>
</dbReference>
<evidence type="ECO:0000256" key="16">
    <source>
        <dbReference type="ARBA" id="ARBA00023280"/>
    </source>
</evidence>
<feature type="compositionally biased region" description="Basic and acidic residues" evidence="18">
    <location>
        <begin position="77"/>
        <end position="97"/>
    </location>
</feature>
<comment type="subcellular location">
    <subcellularLocation>
        <location evidence="2 17">Host cytoplasm</location>
    </subcellularLocation>
    <subcellularLocation>
        <location evidence="1 17">Host nucleus</location>
    </subcellularLocation>
</comment>
<keyword evidence="13 17" id="KW-0238">DNA-binding</keyword>
<keyword evidence="9" id="KW-1090">Inhibition of host innate immune response by virus</keyword>
<sequence>MRPSSQSPTLSTLVPIKVVHRQAKKKRQRRKKIDLGCGCSVLIHPLCNNYGFSHRGIHHCSSSAEWNILLGTEESNIHNDNRTHRQTIQHEPRHTEHPNQVQPQPEEGFRDSQMLFELQGLDEIEEFDISVLEGF</sequence>
<dbReference type="GeneID" id="23632161"/>
<keyword evidence="20" id="KW-1185">Reference proteome</keyword>
<dbReference type="KEGG" id="vg:23632161"/>
<dbReference type="PRINTS" id="PR00230">
    <property type="entry name" value="GEMCOATAL2"/>
</dbReference>
<dbReference type="GO" id="GO:0052170">
    <property type="term" value="P:symbiont-mediated suppression of host innate immune response"/>
    <property type="evidence" value="ECO:0007669"/>
    <property type="project" value="UniProtKB-KW"/>
</dbReference>
<keyword evidence="14 17" id="KW-0010">Activator</keyword>
<evidence type="ECO:0000256" key="10">
    <source>
        <dbReference type="ARBA" id="ARBA00022723"/>
    </source>
</evidence>
<evidence type="ECO:0000256" key="8">
    <source>
        <dbReference type="ARBA" id="ARBA00022581"/>
    </source>
</evidence>
<dbReference type="Pfam" id="PF01440">
    <property type="entry name" value="Gemini_AL2"/>
    <property type="match status" value="1"/>
</dbReference>
<evidence type="ECO:0000256" key="3">
    <source>
        <dbReference type="ARBA" id="ARBA00007672"/>
    </source>
</evidence>
<evidence type="ECO:0000256" key="13">
    <source>
        <dbReference type="ARBA" id="ARBA00023125"/>
    </source>
</evidence>
<dbReference type="OrthoDB" id="11041at10239"/>
<evidence type="ECO:0000256" key="6">
    <source>
        <dbReference type="ARBA" id="ARBA00022553"/>
    </source>
</evidence>
<dbReference type="RefSeq" id="YP_009121939.1">
    <property type="nucleotide sequence ID" value="NC_026514.1"/>
</dbReference>
<evidence type="ECO:0000256" key="4">
    <source>
        <dbReference type="ARBA" id="ARBA00014388"/>
    </source>
</evidence>
<keyword evidence="16" id="KW-0899">Viral immunoevasion</keyword>
<name>A0A0C5B7R4_9GEMI</name>
<keyword evidence="6" id="KW-0597">Phosphoprotein</keyword>
<evidence type="ECO:0000256" key="14">
    <source>
        <dbReference type="ARBA" id="ARBA00023159"/>
    </source>
</evidence>
<keyword evidence="10 17" id="KW-0479">Metal-binding</keyword>
<evidence type="ECO:0000313" key="19">
    <source>
        <dbReference type="EMBL" id="AJM13613.1"/>
    </source>
</evidence>
<reference evidence="19 20" key="1">
    <citation type="submission" date="2015-01" db="EMBL/GenBank/DDBJ databases">
        <title>Asystasia mosaic Madagascar virus: a novel bipartite begomovirus infecting the weed Asystasia gangetica in Madagascar.</title>
        <authorList>
            <person name="De Bruyn A."/>
            <person name="Harimalala M."/>
            <person name="Ranomenjanahary S."/>
            <person name="Reynaud B."/>
            <person name="Lefeuvre P."/>
            <person name="Lett J.-M."/>
        </authorList>
    </citation>
    <scope>NUCLEOTIDE SEQUENCE [LARGE SCALE GENOMIC DNA]</scope>
    <source>
        <strain evidence="19">MG493</strain>
    </source>
</reference>
<evidence type="ECO:0000256" key="12">
    <source>
        <dbReference type="ARBA" id="ARBA00022833"/>
    </source>
</evidence>
<protein>
    <recommendedName>
        <fullName evidence="4 17">Transcriptional activator protein</fullName>
        <shortName evidence="17">TrAP</shortName>
    </recommendedName>
</protein>
<keyword evidence="11 17" id="KW-0863">Zinc-finger</keyword>
<keyword evidence="15 17" id="KW-1035">Host cytoplasm</keyword>
<evidence type="ECO:0000256" key="1">
    <source>
        <dbReference type="ARBA" id="ARBA00004147"/>
    </source>
</evidence>
<keyword evidence="7 17" id="KW-1048">Host nucleus</keyword>
<dbReference type="GO" id="GO:0003677">
    <property type="term" value="F:DNA binding"/>
    <property type="evidence" value="ECO:0007669"/>
    <property type="project" value="UniProtKB-KW"/>
</dbReference>
<accession>A0A0C5B7R4</accession>
<proteinExistence type="inferred from homology"/>
<dbReference type="GO" id="GO:0008270">
    <property type="term" value="F:zinc ion binding"/>
    <property type="evidence" value="ECO:0007669"/>
    <property type="project" value="UniProtKB-KW"/>
</dbReference>